<dbReference type="Proteomes" id="UP000003480">
    <property type="component" value="Unassembled WGS sequence"/>
</dbReference>
<dbReference type="AlphaFoldDB" id="I4G5T6"/>
<evidence type="ECO:0000313" key="2">
    <source>
        <dbReference type="Proteomes" id="UP000003480"/>
    </source>
</evidence>
<reference evidence="1 2" key="1">
    <citation type="submission" date="2012-04" db="EMBL/GenBank/DDBJ databases">
        <authorList>
            <person name="Genoscope - CEA"/>
        </authorList>
    </citation>
    <scope>NUCLEOTIDE SEQUENCE [LARGE SCALE GENOMIC DNA]</scope>
    <source>
        <strain evidence="1 2">9443</strain>
    </source>
</reference>
<evidence type="ECO:0000313" key="1">
    <source>
        <dbReference type="EMBL" id="CCI03297.1"/>
    </source>
</evidence>
<gene>
    <name evidence="1" type="ORF">MICAC_4400002</name>
</gene>
<sequence length="117" mass="13643">MQLATPKTRHLIPNSINVDRDELKRLKACKLISDELYIGWAFNLTFGKNDTIFNQSKIEEFCENWSFDVDEYIPDSKAKFKLNPSKITIGLIKFSQKVEFKMNIQLELDLKIENNGN</sequence>
<dbReference type="EMBL" id="CAIJ01000380">
    <property type="protein sequence ID" value="CCI03297.1"/>
    <property type="molecule type" value="Genomic_DNA"/>
</dbReference>
<dbReference type="RefSeq" id="WP_002769189.1">
    <property type="nucleotide sequence ID" value="NZ_HE972994.1"/>
</dbReference>
<comment type="caution">
    <text evidence="1">The sequence shown here is derived from an EMBL/GenBank/DDBJ whole genome shotgun (WGS) entry which is preliminary data.</text>
</comment>
<dbReference type="HOGENOM" id="CLU_2082081_0_0_3"/>
<name>I4G5T6_MICAE</name>
<proteinExistence type="predicted"/>
<organism evidence="1 2">
    <name type="scientific">Microcystis aeruginosa PCC 9443</name>
    <dbReference type="NCBI Taxonomy" id="1160281"/>
    <lineage>
        <taxon>Bacteria</taxon>
        <taxon>Bacillati</taxon>
        <taxon>Cyanobacteriota</taxon>
        <taxon>Cyanophyceae</taxon>
        <taxon>Oscillatoriophycideae</taxon>
        <taxon>Chroococcales</taxon>
        <taxon>Microcystaceae</taxon>
        <taxon>Microcystis</taxon>
    </lineage>
</organism>
<protein>
    <submittedName>
        <fullName evidence="1">Uncharacterized protein</fullName>
    </submittedName>
</protein>
<accession>I4G5T6</accession>